<comment type="caution">
    <text evidence="2">The sequence shown here is derived from an EMBL/GenBank/DDBJ whole genome shotgun (WGS) entry which is preliminary data.</text>
</comment>
<accession>A0AAV7MI86</accession>
<dbReference type="EMBL" id="JANPWB010000014">
    <property type="protein sequence ID" value="KAJ1099935.1"/>
    <property type="molecule type" value="Genomic_DNA"/>
</dbReference>
<feature type="region of interest" description="Disordered" evidence="1">
    <location>
        <begin position="23"/>
        <end position="64"/>
    </location>
</feature>
<evidence type="ECO:0000256" key="1">
    <source>
        <dbReference type="SAM" id="MobiDB-lite"/>
    </source>
</evidence>
<evidence type="ECO:0000313" key="3">
    <source>
        <dbReference type="Proteomes" id="UP001066276"/>
    </source>
</evidence>
<sequence>MPSLTTNGSNPLNDQFVLSAQAADAADVESQGQAVNADSPEEPWSEERDTLLPNGGPQQNAASRNGLFEKYTVAKRHERLTAYDGLVCFTRRFFFSVARAQARAQMLQQLEERGCRSQNLYSSPREELVMTPL</sequence>
<gene>
    <name evidence="2" type="ORF">NDU88_005028</name>
</gene>
<reference evidence="2" key="1">
    <citation type="journal article" date="2022" name="bioRxiv">
        <title>Sequencing and chromosome-scale assembly of the giantPleurodeles waltlgenome.</title>
        <authorList>
            <person name="Brown T."/>
            <person name="Elewa A."/>
            <person name="Iarovenko S."/>
            <person name="Subramanian E."/>
            <person name="Araus A.J."/>
            <person name="Petzold A."/>
            <person name="Susuki M."/>
            <person name="Suzuki K.-i.T."/>
            <person name="Hayashi T."/>
            <person name="Toyoda A."/>
            <person name="Oliveira C."/>
            <person name="Osipova E."/>
            <person name="Leigh N.D."/>
            <person name="Simon A."/>
            <person name="Yun M.H."/>
        </authorList>
    </citation>
    <scope>NUCLEOTIDE SEQUENCE</scope>
    <source>
        <strain evidence="2">20211129_DDA</strain>
        <tissue evidence="2">Liver</tissue>
    </source>
</reference>
<proteinExistence type="predicted"/>
<organism evidence="2 3">
    <name type="scientific">Pleurodeles waltl</name>
    <name type="common">Iberian ribbed newt</name>
    <dbReference type="NCBI Taxonomy" id="8319"/>
    <lineage>
        <taxon>Eukaryota</taxon>
        <taxon>Metazoa</taxon>
        <taxon>Chordata</taxon>
        <taxon>Craniata</taxon>
        <taxon>Vertebrata</taxon>
        <taxon>Euteleostomi</taxon>
        <taxon>Amphibia</taxon>
        <taxon>Batrachia</taxon>
        <taxon>Caudata</taxon>
        <taxon>Salamandroidea</taxon>
        <taxon>Salamandridae</taxon>
        <taxon>Pleurodelinae</taxon>
        <taxon>Pleurodeles</taxon>
    </lineage>
</organism>
<name>A0AAV7MI86_PLEWA</name>
<keyword evidence="3" id="KW-1185">Reference proteome</keyword>
<dbReference type="AlphaFoldDB" id="A0AAV7MI86"/>
<protein>
    <submittedName>
        <fullName evidence="2">Uncharacterized protein</fullName>
    </submittedName>
</protein>
<dbReference type="Proteomes" id="UP001066276">
    <property type="component" value="Chromosome 10"/>
</dbReference>
<evidence type="ECO:0000313" key="2">
    <source>
        <dbReference type="EMBL" id="KAJ1099935.1"/>
    </source>
</evidence>